<proteinExistence type="predicted"/>
<dbReference type="PROSITE" id="PS50048">
    <property type="entry name" value="ZN2_CY6_FUNGAL_2"/>
    <property type="match status" value="1"/>
</dbReference>
<dbReference type="RefSeq" id="XP_038789363.1">
    <property type="nucleotide sequence ID" value="XM_038928085.1"/>
</dbReference>
<keyword evidence="1" id="KW-0479">Metal-binding</keyword>
<evidence type="ECO:0000313" key="9">
    <source>
        <dbReference type="Proteomes" id="UP000596902"/>
    </source>
</evidence>
<evidence type="ECO:0000256" key="5">
    <source>
        <dbReference type="ARBA" id="ARBA00023242"/>
    </source>
</evidence>
<name>A0A8H7B9V1_9PLEO</name>
<dbReference type="EMBL" id="JAAABM010000003">
    <property type="protein sequence ID" value="KAF7679290.1"/>
    <property type="molecule type" value="Genomic_DNA"/>
</dbReference>
<sequence length="355" mass="39148">GACGIQQFNFSHRTKHSNAMDVMASIASRGSSFHVYTQPQQHNPYARMPSRRAIACVTCAKAKTKCNKALPSCSRCITKGIKCQPRSTRRTSDNHGRSSVKKQPRLPRYPAVKAISNRHLHVSSVSLPVSKEPGITSATPYVDSERTATSGCQDSGLPGFPMLGPILSQGPQVSYNCYAHVDGPMYDPSIFARPIDMDNHLYLGAISPHTPSPVTLYENVSVLNDLDYHQYDDSWSDEMHMLDGFGFEVSAAGFLPETWVVPNSTNMVPTEQVPWSLYDLPDLLQYKPDESVSHLGGMASSAQYQFGNDLDSIQPESTFYRPTVTDMTVLTSAPFMYDLNAATSYAPVWEGRPIP</sequence>
<dbReference type="GeneID" id="62201263"/>
<dbReference type="GO" id="GO:0008270">
    <property type="term" value="F:zinc ion binding"/>
    <property type="evidence" value="ECO:0007669"/>
    <property type="project" value="InterPro"/>
</dbReference>
<dbReference type="Pfam" id="PF00172">
    <property type="entry name" value="Zn_clus"/>
    <property type="match status" value="1"/>
</dbReference>
<dbReference type="GO" id="GO:0000981">
    <property type="term" value="F:DNA-binding transcription factor activity, RNA polymerase II-specific"/>
    <property type="evidence" value="ECO:0007669"/>
    <property type="project" value="InterPro"/>
</dbReference>
<comment type="caution">
    <text evidence="8">The sequence shown here is derived from an EMBL/GenBank/DDBJ whole genome shotgun (WGS) entry which is preliminary data.</text>
</comment>
<dbReference type="SUPFAM" id="SSF57701">
    <property type="entry name" value="Zn2/Cys6 DNA-binding domain"/>
    <property type="match status" value="1"/>
</dbReference>
<keyword evidence="3" id="KW-0805">Transcription regulation</keyword>
<feature type="region of interest" description="Disordered" evidence="6">
    <location>
        <begin position="84"/>
        <end position="107"/>
    </location>
</feature>
<dbReference type="PANTHER" id="PTHR47660">
    <property type="entry name" value="TRANSCRIPTION FACTOR WITH C2H2 AND ZN(2)-CYS(6) DNA BINDING DOMAIN (EUROFUNG)-RELATED-RELATED"/>
    <property type="match status" value="1"/>
</dbReference>
<feature type="domain" description="Zn(2)-C6 fungal-type" evidence="7">
    <location>
        <begin position="55"/>
        <end position="83"/>
    </location>
</feature>
<dbReference type="Gene3D" id="4.10.240.10">
    <property type="entry name" value="Zn(2)-C6 fungal-type DNA-binding domain"/>
    <property type="match status" value="1"/>
</dbReference>
<dbReference type="Proteomes" id="UP000596902">
    <property type="component" value="Unassembled WGS sequence"/>
</dbReference>
<accession>A0A8H7B9V1</accession>
<keyword evidence="9" id="KW-1185">Reference proteome</keyword>
<keyword evidence="2" id="KW-0862">Zinc</keyword>
<keyword evidence="4" id="KW-0804">Transcription</keyword>
<evidence type="ECO:0000256" key="4">
    <source>
        <dbReference type="ARBA" id="ARBA00023163"/>
    </source>
</evidence>
<evidence type="ECO:0000259" key="7">
    <source>
        <dbReference type="PROSITE" id="PS50048"/>
    </source>
</evidence>
<dbReference type="InterPro" id="IPR036864">
    <property type="entry name" value="Zn2-C6_fun-type_DNA-bd_sf"/>
</dbReference>
<reference evidence="8" key="2">
    <citation type="submission" date="2020-08" db="EMBL/GenBank/DDBJ databases">
        <title>Draft Genome Sequence of Cumin Blight Pathogen Alternaria burnsii.</title>
        <authorList>
            <person name="Feng Z."/>
        </authorList>
    </citation>
    <scope>NUCLEOTIDE SEQUENCE</scope>
    <source>
        <strain evidence="8">CBS107.38</strain>
    </source>
</reference>
<evidence type="ECO:0000313" key="8">
    <source>
        <dbReference type="EMBL" id="KAF7679290.1"/>
    </source>
</evidence>
<organism evidence="8 9">
    <name type="scientific">Alternaria burnsii</name>
    <dbReference type="NCBI Taxonomy" id="1187904"/>
    <lineage>
        <taxon>Eukaryota</taxon>
        <taxon>Fungi</taxon>
        <taxon>Dikarya</taxon>
        <taxon>Ascomycota</taxon>
        <taxon>Pezizomycotina</taxon>
        <taxon>Dothideomycetes</taxon>
        <taxon>Pleosporomycetidae</taxon>
        <taxon>Pleosporales</taxon>
        <taxon>Pleosporineae</taxon>
        <taxon>Pleosporaceae</taxon>
        <taxon>Alternaria</taxon>
        <taxon>Alternaria sect. Alternaria</taxon>
    </lineage>
</organism>
<keyword evidence="5" id="KW-0539">Nucleus</keyword>
<dbReference type="PRINTS" id="PR00755">
    <property type="entry name" value="AFLATOXINBRP"/>
</dbReference>
<gene>
    <name evidence="8" type="ORF">GT037_003038</name>
</gene>
<dbReference type="InterPro" id="IPR001138">
    <property type="entry name" value="Zn2Cys6_DnaBD"/>
</dbReference>
<dbReference type="SMART" id="SM00066">
    <property type="entry name" value="GAL4"/>
    <property type="match status" value="1"/>
</dbReference>
<evidence type="ECO:0000256" key="2">
    <source>
        <dbReference type="ARBA" id="ARBA00022833"/>
    </source>
</evidence>
<feature type="non-terminal residue" evidence="8">
    <location>
        <position position="1"/>
    </location>
</feature>
<protein>
    <recommendedName>
        <fullName evidence="7">Zn(2)-C6 fungal-type domain-containing protein</fullName>
    </recommendedName>
</protein>
<evidence type="ECO:0000256" key="3">
    <source>
        <dbReference type="ARBA" id="ARBA00023015"/>
    </source>
</evidence>
<reference evidence="8" key="1">
    <citation type="submission" date="2020-01" db="EMBL/GenBank/DDBJ databases">
        <authorList>
            <person name="Feng Z.H.Z."/>
        </authorList>
    </citation>
    <scope>NUCLEOTIDE SEQUENCE</scope>
    <source>
        <strain evidence="8">CBS107.38</strain>
    </source>
</reference>
<evidence type="ECO:0000256" key="6">
    <source>
        <dbReference type="SAM" id="MobiDB-lite"/>
    </source>
</evidence>
<dbReference type="CDD" id="cd00067">
    <property type="entry name" value="GAL4"/>
    <property type="match status" value="1"/>
</dbReference>
<dbReference type="PANTHER" id="PTHR47660:SF2">
    <property type="entry name" value="TRANSCRIPTION FACTOR WITH C2H2 AND ZN(2)-CYS(6) DNA BINDING DOMAIN (EUROFUNG)"/>
    <property type="match status" value="1"/>
</dbReference>
<dbReference type="PROSITE" id="PS00463">
    <property type="entry name" value="ZN2_CY6_FUNGAL_1"/>
    <property type="match status" value="1"/>
</dbReference>
<evidence type="ECO:0000256" key="1">
    <source>
        <dbReference type="ARBA" id="ARBA00022723"/>
    </source>
</evidence>
<dbReference type="AlphaFoldDB" id="A0A8H7B9V1"/>